<dbReference type="Gene3D" id="3.30.559.10">
    <property type="entry name" value="Chloramphenicol acetyltransferase-like domain"/>
    <property type="match status" value="1"/>
</dbReference>
<sequence length="143" mass="16458">MQQSKNDSSRNDRFGKKFTCRGIESSVGLYINTLPLIVEHKEGKVMDLIVNLQSWVSDLNTYSDKSLSSLQDNGERLFSSLFVYENYPISDGDVSEDLDIRFRDSIEKVDYPLSLIAYERGEEVSLTLNYEGLLFEQAMMSRY</sequence>
<reference evidence="2 3" key="1">
    <citation type="submission" date="2018-08" db="EMBL/GenBank/DDBJ databases">
        <title>Chryseobacterium nematophagum: a novel matrix digesting pathogen of nematodes.</title>
        <authorList>
            <person name="Page A."/>
            <person name="Roberts M."/>
            <person name="Felix M.-A."/>
            <person name="Weir W."/>
        </authorList>
    </citation>
    <scope>NUCLEOTIDE SEQUENCE [LARGE SCALE GENOMIC DNA]</scope>
    <source>
        <strain evidence="2 3">JUb275</strain>
    </source>
</reference>
<dbReference type="AlphaFoldDB" id="A0A3M7L9V2"/>
<dbReference type="Proteomes" id="UP000267524">
    <property type="component" value="Unassembled WGS sequence"/>
</dbReference>
<dbReference type="InterPro" id="IPR001242">
    <property type="entry name" value="Condensation_dom"/>
</dbReference>
<name>A0A3M7L9V2_9FLAO</name>
<proteinExistence type="predicted"/>
<accession>A0A3M7L9V2</accession>
<organism evidence="2 3">
    <name type="scientific">Chryseobacterium nematophagum</name>
    <dbReference type="NCBI Taxonomy" id="2305228"/>
    <lineage>
        <taxon>Bacteria</taxon>
        <taxon>Pseudomonadati</taxon>
        <taxon>Bacteroidota</taxon>
        <taxon>Flavobacteriia</taxon>
        <taxon>Flavobacteriales</taxon>
        <taxon>Weeksellaceae</taxon>
        <taxon>Chryseobacterium group</taxon>
        <taxon>Chryseobacterium</taxon>
    </lineage>
</organism>
<dbReference type="GO" id="GO:0003824">
    <property type="term" value="F:catalytic activity"/>
    <property type="evidence" value="ECO:0007669"/>
    <property type="project" value="InterPro"/>
</dbReference>
<protein>
    <recommendedName>
        <fullName evidence="1">Condensation domain-containing protein</fullName>
    </recommendedName>
</protein>
<evidence type="ECO:0000313" key="3">
    <source>
        <dbReference type="Proteomes" id="UP000267524"/>
    </source>
</evidence>
<dbReference type="EMBL" id="QWIV01000014">
    <property type="protein sequence ID" value="RMZ58226.1"/>
    <property type="molecule type" value="Genomic_DNA"/>
</dbReference>
<feature type="domain" description="Condensation" evidence="1">
    <location>
        <begin position="22"/>
        <end position="142"/>
    </location>
</feature>
<dbReference type="SUPFAM" id="SSF52777">
    <property type="entry name" value="CoA-dependent acyltransferases"/>
    <property type="match status" value="1"/>
</dbReference>
<dbReference type="InterPro" id="IPR023213">
    <property type="entry name" value="CAT-like_dom_sf"/>
</dbReference>
<comment type="caution">
    <text evidence="2">The sequence shown here is derived from an EMBL/GenBank/DDBJ whole genome shotgun (WGS) entry which is preliminary data.</text>
</comment>
<dbReference type="Pfam" id="PF00668">
    <property type="entry name" value="Condensation"/>
    <property type="match status" value="1"/>
</dbReference>
<evidence type="ECO:0000259" key="1">
    <source>
        <dbReference type="Pfam" id="PF00668"/>
    </source>
</evidence>
<keyword evidence="3" id="KW-1185">Reference proteome</keyword>
<evidence type="ECO:0000313" key="2">
    <source>
        <dbReference type="EMBL" id="RMZ58226.1"/>
    </source>
</evidence>
<gene>
    <name evidence="2" type="ORF">D1632_11380</name>
</gene>
<dbReference type="Gene3D" id="3.30.559.30">
    <property type="entry name" value="Nonribosomal peptide synthetase, condensation domain"/>
    <property type="match status" value="1"/>
</dbReference>